<keyword evidence="8" id="KW-1185">Reference proteome</keyword>
<evidence type="ECO:0000313" key="7">
    <source>
        <dbReference type="EMBL" id="SDE23527.1"/>
    </source>
</evidence>
<name>A0A1G7B9H7_NIADE</name>
<feature type="region of interest" description="Disordered" evidence="4">
    <location>
        <begin position="90"/>
        <end position="110"/>
    </location>
</feature>
<dbReference type="InterPro" id="IPR052574">
    <property type="entry name" value="CDIRP"/>
</dbReference>
<dbReference type="AlphaFoldDB" id="A0A1G7B9H7"/>
<keyword evidence="2" id="KW-0677">Repeat</keyword>
<sequence>MKRSLLFPLLLILAITACSKKDLNQLRNELNDQRTRIDKLESSVSGMNSDIKSLKELAAALQKNISIKSYTAISTGYLLSMSDGSTIELRHGANGANGKDGTKGKDGADAPRIGVKQDTDGQYYWTLAGDFLLQDGQKLKATGKDGVNGTNGANGITPLLQVNSPSNYWMISYDNGSTWTAVTDKNGNLVPATGPQGAPGIPGVPGPEGQQGPAGTPGFAITETGTSVIITYMGVTYTLSKAEYHNTTPQRVVFATGKIPGQTLSITVDAALAERSKVWIDLNNNEVPEAGEKINSFGSAVSYTIGISQTMTIYGTIRTLTIASGQLTGLDVSNAAGLITLDCSGNQLTELDLSKNTALQDLKCRVNKLATLDLSKNTALHELRCRENKLTALDLSKNTLLTILECSYNPLTILNTRNNAALTFLDCSVTALNALDISQNTALTHLNCGASKLTILDVAENTALELLDCRSNQLTALDLSKNIFLKNLYCYSNKIAGTYMDALVNSLVNRAAAATAGEAELRINSILQPADSNTLPSSAAITAANNKKWNLYRLEDDPVTPGIYNRSLLTP</sequence>
<evidence type="ECO:0000256" key="1">
    <source>
        <dbReference type="ARBA" id="ARBA00022614"/>
    </source>
</evidence>
<dbReference type="InterPro" id="IPR032149">
    <property type="entry name" value="DUF4988"/>
</dbReference>
<dbReference type="Gene3D" id="3.80.10.10">
    <property type="entry name" value="Ribonuclease Inhibitor"/>
    <property type="match status" value="1"/>
</dbReference>
<evidence type="ECO:0000313" key="8">
    <source>
        <dbReference type="Proteomes" id="UP000198757"/>
    </source>
</evidence>
<dbReference type="GO" id="GO:0035591">
    <property type="term" value="F:signaling adaptor activity"/>
    <property type="evidence" value="ECO:0007669"/>
    <property type="project" value="TreeGrafter"/>
</dbReference>
<dbReference type="PANTHER" id="PTHR47566:SF1">
    <property type="entry name" value="PROTEIN NUD1"/>
    <property type="match status" value="1"/>
</dbReference>
<evidence type="ECO:0000256" key="2">
    <source>
        <dbReference type="ARBA" id="ARBA00022737"/>
    </source>
</evidence>
<dbReference type="Pfam" id="PF16378">
    <property type="entry name" value="DUF4988"/>
    <property type="match status" value="1"/>
</dbReference>
<proteinExistence type="predicted"/>
<keyword evidence="3" id="KW-0175">Coiled coil</keyword>
<keyword evidence="1" id="KW-0433">Leucine-rich repeat</keyword>
<keyword evidence="5" id="KW-0732">Signal</keyword>
<dbReference type="OrthoDB" id="1077656at2"/>
<dbReference type="RefSeq" id="WP_090393486.1">
    <property type="nucleotide sequence ID" value="NZ_FMZO01000028.1"/>
</dbReference>
<evidence type="ECO:0000256" key="3">
    <source>
        <dbReference type="SAM" id="Coils"/>
    </source>
</evidence>
<feature type="compositionally biased region" description="Basic and acidic residues" evidence="4">
    <location>
        <begin position="100"/>
        <end position="110"/>
    </location>
</feature>
<dbReference type="SUPFAM" id="SSF52058">
    <property type="entry name" value="L domain-like"/>
    <property type="match status" value="1"/>
</dbReference>
<dbReference type="InterPro" id="IPR032675">
    <property type="entry name" value="LRR_dom_sf"/>
</dbReference>
<feature type="chain" id="PRO_5011631930" description="DUF4988 domain-containing protein" evidence="5">
    <location>
        <begin position="21"/>
        <end position="571"/>
    </location>
</feature>
<dbReference type="PANTHER" id="PTHR47566">
    <property type="match status" value="1"/>
</dbReference>
<dbReference type="Gene3D" id="1.20.5.320">
    <property type="entry name" value="6-Phosphogluconate Dehydrogenase, domain 3"/>
    <property type="match status" value="1"/>
</dbReference>
<organism evidence="7 8">
    <name type="scientific">Niabella drilacis (strain DSM 25811 / CCM 8410 / CCUG 62505 / LMG 26954 / E90)</name>
    <dbReference type="NCBI Taxonomy" id="1285928"/>
    <lineage>
        <taxon>Bacteria</taxon>
        <taxon>Pseudomonadati</taxon>
        <taxon>Bacteroidota</taxon>
        <taxon>Chitinophagia</taxon>
        <taxon>Chitinophagales</taxon>
        <taxon>Chitinophagaceae</taxon>
        <taxon>Niabella</taxon>
    </lineage>
</organism>
<dbReference type="EMBL" id="FMZO01000028">
    <property type="protein sequence ID" value="SDE23527.1"/>
    <property type="molecule type" value="Genomic_DNA"/>
</dbReference>
<dbReference type="PROSITE" id="PS51257">
    <property type="entry name" value="PROKAR_LIPOPROTEIN"/>
    <property type="match status" value="1"/>
</dbReference>
<evidence type="ECO:0000259" key="6">
    <source>
        <dbReference type="Pfam" id="PF16378"/>
    </source>
</evidence>
<feature type="coiled-coil region" evidence="3">
    <location>
        <begin position="23"/>
        <end position="64"/>
    </location>
</feature>
<dbReference type="Proteomes" id="UP000198757">
    <property type="component" value="Unassembled WGS sequence"/>
</dbReference>
<reference evidence="8" key="1">
    <citation type="submission" date="2016-10" db="EMBL/GenBank/DDBJ databases">
        <authorList>
            <person name="Varghese N."/>
            <person name="Submissions S."/>
        </authorList>
    </citation>
    <scope>NUCLEOTIDE SEQUENCE [LARGE SCALE GENOMIC DNA]</scope>
    <source>
        <strain evidence="8">DSM 25811 / CCM 8410 / LMG 26954 / E90</strain>
    </source>
</reference>
<dbReference type="STRING" id="1285928.SAMN04487894_12819"/>
<evidence type="ECO:0000256" key="5">
    <source>
        <dbReference type="SAM" id="SignalP"/>
    </source>
</evidence>
<gene>
    <name evidence="7" type="ORF">SAMN04487894_12819</name>
</gene>
<evidence type="ECO:0000256" key="4">
    <source>
        <dbReference type="SAM" id="MobiDB-lite"/>
    </source>
</evidence>
<accession>A0A1G7B9H7</accession>
<feature type="signal peptide" evidence="5">
    <location>
        <begin position="1"/>
        <end position="20"/>
    </location>
</feature>
<feature type="domain" description="DUF4988" evidence="6">
    <location>
        <begin position="26"/>
        <end position="197"/>
    </location>
</feature>
<protein>
    <recommendedName>
        <fullName evidence="6">DUF4988 domain-containing protein</fullName>
    </recommendedName>
</protein>